<sequence length="113" mass="12603">MPDSHPHRPSPLLAILPRQNIIQDDGVHVLVSTKEVEGARSDGMLLRRCDFSLSAPFGYVCLGHFRQFSENCWQASLGSLVVVAEGCVRPDRLYPTELDALVSLWSSRRQLSV</sequence>
<protein>
    <submittedName>
        <fullName evidence="1">Uncharacterized protein</fullName>
    </submittedName>
</protein>
<proteinExistence type="predicted"/>
<gene>
    <name evidence="1" type="ORF">VVAX_06417</name>
</gene>
<evidence type="ECO:0000313" key="1">
    <source>
        <dbReference type="EMBL" id="CAA2110150.1"/>
    </source>
</evidence>
<dbReference type="RefSeq" id="WP_339094473.1">
    <property type="nucleotide sequence ID" value="NZ_LR743508.1"/>
</dbReference>
<reference evidence="1" key="1">
    <citation type="submission" date="2019-12" db="EMBL/GenBank/DDBJ databases">
        <authorList>
            <person name="Cremers G."/>
        </authorList>
    </citation>
    <scope>NUCLEOTIDE SEQUENCE</scope>
    <source>
        <strain evidence="1">Vvax</strain>
    </source>
</reference>
<accession>A0A679JB63</accession>
<dbReference type="EMBL" id="LR743508">
    <property type="protein sequence ID" value="CAA2110150.1"/>
    <property type="molecule type" value="Genomic_DNA"/>
</dbReference>
<organism evidence="1">
    <name type="scientific">Variovorax paradoxus</name>
    <dbReference type="NCBI Taxonomy" id="34073"/>
    <lineage>
        <taxon>Bacteria</taxon>
        <taxon>Pseudomonadati</taxon>
        <taxon>Pseudomonadota</taxon>
        <taxon>Betaproteobacteria</taxon>
        <taxon>Burkholderiales</taxon>
        <taxon>Comamonadaceae</taxon>
        <taxon>Variovorax</taxon>
    </lineage>
</organism>
<dbReference type="AlphaFoldDB" id="A0A679JB63"/>
<name>A0A679JB63_VARPD</name>